<keyword evidence="5 12" id="KW-0677">Repeat</keyword>
<feature type="compositionally biased region" description="Basic and acidic residues" evidence="13">
    <location>
        <begin position="254"/>
        <end position="289"/>
    </location>
</feature>
<evidence type="ECO:0000256" key="6">
    <source>
        <dbReference type="ARBA" id="ARBA00022771"/>
    </source>
</evidence>
<comment type="caution">
    <text evidence="15">The sequence shown here is derived from an EMBL/GenBank/DDBJ whole genome shotgun (WGS) entry which is preliminary data.</text>
</comment>
<keyword evidence="8 12" id="KW-0694">RNA-binding</keyword>
<feature type="compositionally biased region" description="Low complexity" evidence="13">
    <location>
        <begin position="223"/>
        <end position="238"/>
    </location>
</feature>
<dbReference type="SUPFAM" id="SSF90229">
    <property type="entry name" value="CCCH zinc finger"/>
    <property type="match status" value="2"/>
</dbReference>
<dbReference type="GO" id="GO:0005634">
    <property type="term" value="C:nucleus"/>
    <property type="evidence" value="ECO:0007669"/>
    <property type="project" value="UniProtKB-SubCell"/>
</dbReference>
<keyword evidence="6 11" id="KW-0863">Zinc-finger</keyword>
<feature type="compositionally biased region" description="Gly residues" evidence="13">
    <location>
        <begin position="290"/>
        <end position="302"/>
    </location>
</feature>
<keyword evidence="16" id="KW-1185">Reference proteome</keyword>
<evidence type="ECO:0000256" key="13">
    <source>
        <dbReference type="SAM" id="MobiDB-lite"/>
    </source>
</evidence>
<dbReference type="GO" id="GO:0008270">
    <property type="term" value="F:zinc ion binding"/>
    <property type="evidence" value="ECO:0007669"/>
    <property type="project" value="UniProtKB-KW"/>
</dbReference>
<evidence type="ECO:0000256" key="10">
    <source>
        <dbReference type="ARBA" id="ARBA00024826"/>
    </source>
</evidence>
<dbReference type="AlphaFoldDB" id="A0AAJ0IC35"/>
<feature type="compositionally biased region" description="Basic and acidic residues" evidence="13">
    <location>
        <begin position="202"/>
        <end position="217"/>
    </location>
</feature>
<keyword evidence="3 12" id="KW-0507">mRNA processing</keyword>
<comment type="function">
    <text evidence="10 12">Component of the cleavage factor I (CF I) involved in pre-mRNA 3'-end processing.</text>
</comment>
<feature type="domain" description="C3H1-type" evidence="14">
    <location>
        <begin position="150"/>
        <end position="177"/>
    </location>
</feature>
<feature type="zinc finger region" description="C3H1-type" evidence="11">
    <location>
        <begin position="51"/>
        <end position="78"/>
    </location>
</feature>
<dbReference type="InterPro" id="IPR000571">
    <property type="entry name" value="Znf_CCCH"/>
</dbReference>
<comment type="similarity">
    <text evidence="2 12">Belongs to the CPSF4/YTH1 family.</text>
</comment>
<evidence type="ECO:0000256" key="3">
    <source>
        <dbReference type="ARBA" id="ARBA00022664"/>
    </source>
</evidence>
<dbReference type="RefSeq" id="XP_062695291.1">
    <property type="nucleotide sequence ID" value="XM_062836094.1"/>
</dbReference>
<evidence type="ECO:0000256" key="12">
    <source>
        <dbReference type="RuleBase" id="RU369008"/>
    </source>
</evidence>
<dbReference type="GO" id="GO:0003723">
    <property type="term" value="F:RNA binding"/>
    <property type="evidence" value="ECO:0007669"/>
    <property type="project" value="UniProtKB-UniRule"/>
</dbReference>
<protein>
    <recommendedName>
        <fullName evidence="12">mRNA 3'-end-processing protein</fullName>
    </recommendedName>
</protein>
<dbReference type="PANTHER" id="PTHR23102">
    <property type="entry name" value="CLEAVAGE AND POLYADENYLATION SPECIFICITY FACTOR SUBUNIT 4-RELATED"/>
    <property type="match status" value="1"/>
</dbReference>
<sequence>MATTTQTTTNSLPSGAGGPQQLVTQMLNHTAPHYTFSFTPFLQRTYQHSLPADRPICKAYASGNCPLKSHCPERHVTASSQNTHGGGNTFSGGFGSLVCKHWLRGLCKKGESCEFLHEYNLRKMPECNFFVRNGYCSNGDECLYLHIDPLSRLPPCPHYERGFCPLGPRCDKKHFRRKLCLYYLAGFCPDGKGCKEGAHPRWTADKDMEKPRAKGEGDQMLLQQQQQPQQQQQHMGDANGMGGGMAQATGANEYMDRERERDRDNREREMMMQGRDRDGAGHDRHKDRFGGGGGGGGGGRGRGGWRGRGRGGFRGKGH</sequence>
<evidence type="ECO:0000256" key="8">
    <source>
        <dbReference type="ARBA" id="ARBA00022884"/>
    </source>
</evidence>
<evidence type="ECO:0000313" key="16">
    <source>
        <dbReference type="Proteomes" id="UP001285908"/>
    </source>
</evidence>
<feature type="domain" description="C3H1-type" evidence="14">
    <location>
        <begin position="51"/>
        <end position="78"/>
    </location>
</feature>
<evidence type="ECO:0000256" key="2">
    <source>
        <dbReference type="ARBA" id="ARBA00008907"/>
    </source>
</evidence>
<gene>
    <name evidence="15" type="ORF">B0T23DRAFT_352570</name>
</gene>
<evidence type="ECO:0000256" key="1">
    <source>
        <dbReference type="ARBA" id="ARBA00004123"/>
    </source>
</evidence>
<keyword evidence="4 11" id="KW-0479">Metal-binding</keyword>
<accession>A0AAJ0IC35</accession>
<feature type="zinc finger region" description="C3H1-type" evidence="11">
    <location>
        <begin position="150"/>
        <end position="177"/>
    </location>
</feature>
<dbReference type="Pfam" id="PF00642">
    <property type="entry name" value="zf-CCCH"/>
    <property type="match status" value="2"/>
</dbReference>
<reference evidence="15 16" key="1">
    <citation type="journal article" date="2023" name="Mol. Phylogenet. Evol.">
        <title>Genome-scale phylogeny and comparative genomics of the fungal order Sordariales.</title>
        <authorList>
            <person name="Hensen N."/>
            <person name="Bonometti L."/>
            <person name="Westerberg I."/>
            <person name="Brannstrom I.O."/>
            <person name="Guillou S."/>
            <person name="Cros-Aarteil S."/>
            <person name="Calhoun S."/>
            <person name="Haridas S."/>
            <person name="Kuo A."/>
            <person name="Mondo S."/>
            <person name="Pangilinan J."/>
            <person name="Riley R."/>
            <person name="LaButti K."/>
            <person name="Andreopoulos B."/>
            <person name="Lipzen A."/>
            <person name="Chen C."/>
            <person name="Yan M."/>
            <person name="Daum C."/>
            <person name="Ng V."/>
            <person name="Clum A."/>
            <person name="Steindorff A."/>
            <person name="Ohm R.A."/>
            <person name="Martin F."/>
            <person name="Silar P."/>
            <person name="Natvig D.O."/>
            <person name="Lalanne C."/>
            <person name="Gautier V."/>
            <person name="Ament-Velasquez S.L."/>
            <person name="Kruys A."/>
            <person name="Hutchinson M.I."/>
            <person name="Powell A.J."/>
            <person name="Barry K."/>
            <person name="Miller A.N."/>
            <person name="Grigoriev I.V."/>
            <person name="Debuchy R."/>
            <person name="Gladieux P."/>
            <person name="Hiltunen Thoren M."/>
            <person name="Johannesson H."/>
        </authorList>
    </citation>
    <scope>NUCLEOTIDE SEQUENCE [LARGE SCALE GENOMIC DNA]</scope>
    <source>
        <strain evidence="15 16">FGSC 10403</strain>
    </source>
</reference>
<evidence type="ECO:0000313" key="15">
    <source>
        <dbReference type="EMBL" id="KAK3497027.1"/>
    </source>
</evidence>
<dbReference type="InterPro" id="IPR036855">
    <property type="entry name" value="Znf_CCCH_sf"/>
</dbReference>
<dbReference type="Gene3D" id="3.30.1370.210">
    <property type="match status" value="1"/>
</dbReference>
<feature type="domain" description="C3H1-type" evidence="14">
    <location>
        <begin position="121"/>
        <end position="149"/>
    </location>
</feature>
<feature type="compositionally biased region" description="Basic residues" evidence="13">
    <location>
        <begin position="303"/>
        <end position="318"/>
    </location>
</feature>
<organism evidence="15 16">
    <name type="scientific">Neurospora hispaniola</name>
    <dbReference type="NCBI Taxonomy" id="588809"/>
    <lineage>
        <taxon>Eukaryota</taxon>
        <taxon>Fungi</taxon>
        <taxon>Dikarya</taxon>
        <taxon>Ascomycota</taxon>
        <taxon>Pezizomycotina</taxon>
        <taxon>Sordariomycetes</taxon>
        <taxon>Sordariomycetidae</taxon>
        <taxon>Sordariales</taxon>
        <taxon>Sordariaceae</taxon>
        <taxon>Neurospora</taxon>
    </lineage>
</organism>
<dbReference type="Proteomes" id="UP001285908">
    <property type="component" value="Unassembled WGS sequence"/>
</dbReference>
<dbReference type="InterPro" id="IPR045348">
    <property type="entry name" value="CPSF4/Yth1"/>
</dbReference>
<feature type="zinc finger region" description="C3H1-type" evidence="11">
    <location>
        <begin position="93"/>
        <end position="120"/>
    </location>
</feature>
<dbReference type="PANTHER" id="PTHR23102:SF24">
    <property type="entry name" value="CLEAVAGE AND POLYADENYLATION SPECIFICITY FACTOR SUBUNIT 4"/>
    <property type="match status" value="1"/>
</dbReference>
<feature type="region of interest" description="Disordered" evidence="13">
    <location>
        <begin position="202"/>
        <end position="318"/>
    </location>
</feature>
<feature type="region of interest" description="Disordered" evidence="13">
    <location>
        <begin position="1"/>
        <end position="20"/>
    </location>
</feature>
<name>A0AAJ0IC35_9PEZI</name>
<dbReference type="Gene3D" id="4.10.1000.10">
    <property type="entry name" value="Zinc finger, CCCH-type"/>
    <property type="match status" value="1"/>
</dbReference>
<dbReference type="PROSITE" id="PS50103">
    <property type="entry name" value="ZF_C3H1"/>
    <property type="match status" value="5"/>
</dbReference>
<proteinExistence type="inferred from homology"/>
<dbReference type="Pfam" id="PF14608">
    <property type="entry name" value="zf-CCCH_2"/>
    <property type="match status" value="2"/>
</dbReference>
<evidence type="ECO:0000256" key="7">
    <source>
        <dbReference type="ARBA" id="ARBA00022833"/>
    </source>
</evidence>
<dbReference type="GeneID" id="87873716"/>
<evidence type="ECO:0000256" key="5">
    <source>
        <dbReference type="ARBA" id="ARBA00022737"/>
    </source>
</evidence>
<evidence type="ECO:0000259" key="14">
    <source>
        <dbReference type="PROSITE" id="PS50103"/>
    </source>
</evidence>
<dbReference type="EMBL" id="JAULSX010000002">
    <property type="protein sequence ID" value="KAK3497027.1"/>
    <property type="molecule type" value="Genomic_DNA"/>
</dbReference>
<keyword evidence="9 12" id="KW-0539">Nucleus</keyword>
<feature type="domain" description="C3H1-type" evidence="14">
    <location>
        <begin position="179"/>
        <end position="202"/>
    </location>
</feature>
<dbReference type="FunFam" id="4.10.1000.10:FF:000012">
    <property type="entry name" value="cleavage and polyadenylation specificity factor subunit 4"/>
    <property type="match status" value="1"/>
</dbReference>
<evidence type="ECO:0000256" key="4">
    <source>
        <dbReference type="ARBA" id="ARBA00022723"/>
    </source>
</evidence>
<dbReference type="GO" id="GO:0031124">
    <property type="term" value="P:mRNA 3'-end processing"/>
    <property type="evidence" value="ECO:0007669"/>
    <property type="project" value="UniProtKB-UniRule"/>
</dbReference>
<feature type="zinc finger region" description="C3H1-type" evidence="11">
    <location>
        <begin position="121"/>
        <end position="149"/>
    </location>
</feature>
<comment type="subcellular location">
    <subcellularLocation>
        <location evidence="1 12">Nucleus</location>
    </subcellularLocation>
</comment>
<keyword evidence="7 11" id="KW-0862">Zinc</keyword>
<feature type="zinc finger region" description="C3H1-type" evidence="11">
    <location>
        <begin position="179"/>
        <end position="202"/>
    </location>
</feature>
<evidence type="ECO:0000256" key="11">
    <source>
        <dbReference type="PROSITE-ProRule" id="PRU00723"/>
    </source>
</evidence>
<feature type="domain" description="C3H1-type" evidence="14">
    <location>
        <begin position="93"/>
        <end position="120"/>
    </location>
</feature>
<dbReference type="SMART" id="SM00356">
    <property type="entry name" value="ZnF_C3H1"/>
    <property type="match status" value="4"/>
</dbReference>
<evidence type="ECO:0000256" key="9">
    <source>
        <dbReference type="ARBA" id="ARBA00023242"/>
    </source>
</evidence>